<evidence type="ECO:0000259" key="7">
    <source>
        <dbReference type="PROSITE" id="PS00745"/>
    </source>
</evidence>
<evidence type="ECO:0000256" key="2">
    <source>
        <dbReference type="ARBA" id="ARBA00022481"/>
    </source>
</evidence>
<dbReference type="InterPro" id="IPR000352">
    <property type="entry name" value="Pep_chain_release_fac_I"/>
</dbReference>
<proteinExistence type="inferred from homology"/>
<dbReference type="InterPro" id="IPR005139">
    <property type="entry name" value="PCRF"/>
</dbReference>
<dbReference type="NCBIfam" id="TIGR00020">
    <property type="entry name" value="prfB"/>
    <property type="match status" value="1"/>
</dbReference>
<dbReference type="HAMAP" id="MF_00094">
    <property type="entry name" value="Rel_fac_2"/>
    <property type="match status" value="1"/>
</dbReference>
<comment type="function">
    <text evidence="4">Peptide chain release factor 2 directs the termination of translation in response to the peptide chain termination codons UGA and UAA.</text>
</comment>
<name>A0ABY8WVJ0_9BACT</name>
<dbReference type="InterPro" id="IPR004374">
    <property type="entry name" value="PrfB"/>
</dbReference>
<protein>
    <recommendedName>
        <fullName evidence="4 5">Peptide chain release factor 2</fullName>
        <shortName evidence="4">RF-2</shortName>
    </recommendedName>
</protein>
<evidence type="ECO:0000313" key="9">
    <source>
        <dbReference type="Proteomes" id="UP001177295"/>
    </source>
</evidence>
<sequence>MQPLKKRASDLSEQIRSAYETLHIDAKAEELVAIDRQLADSNVWANVERAQQLSRESAALRTQIEPWQVLRSQTNDIVELMDLGDDSMIAEFDEQISALETEYANRRRDLLFQGEYDDYAAIVKLSSGAGGTDAQDWTEMLERMYLRWAEKHDMHVELVERSAGDEAGIKNVTYIMRGIYTYGWLKSEHGVHRLVRLSPFNADNLRQTSFALVEIMPEIAAPDEVQIADKDLRIDIYRSGGNGGQGVNTTDSAVRITHIPTGIVVAIQNERSQIQNKETALKILKSRLAQMQLEQHAETLADLRAGESASWGAQIRNYILHPYTLVKDTRTKYEDRDAAGVLDGKIDGFMSAYLTWAVDS</sequence>
<keyword evidence="6" id="KW-0175">Coiled coil</keyword>
<comment type="subcellular location">
    <subcellularLocation>
        <location evidence="4">Cytoplasm</location>
    </subcellularLocation>
</comment>
<dbReference type="EMBL" id="CP124550">
    <property type="protein sequence ID" value="WIO45862.1"/>
    <property type="molecule type" value="Genomic_DNA"/>
</dbReference>
<dbReference type="SMART" id="SM00937">
    <property type="entry name" value="PCRF"/>
    <property type="match status" value="1"/>
</dbReference>
<comment type="similarity">
    <text evidence="1 4">Belongs to the prokaryotic/mitochondrial release factor family.</text>
</comment>
<dbReference type="Pfam" id="PF03462">
    <property type="entry name" value="PCRF"/>
    <property type="match status" value="1"/>
</dbReference>
<dbReference type="Gene3D" id="3.30.160.20">
    <property type="match status" value="1"/>
</dbReference>
<feature type="modified residue" description="N5-methylglutamine" evidence="4">
    <location>
        <position position="245"/>
    </location>
</feature>
<dbReference type="Gene3D" id="3.30.70.1660">
    <property type="match status" value="1"/>
</dbReference>
<evidence type="ECO:0000256" key="3">
    <source>
        <dbReference type="ARBA" id="ARBA00022917"/>
    </source>
</evidence>
<gene>
    <name evidence="4 8" type="primary">prfB</name>
    <name evidence="8" type="ORF">SEML1_0232</name>
</gene>
<keyword evidence="9" id="KW-1185">Reference proteome</keyword>
<keyword evidence="2 4" id="KW-0488">Methylation</keyword>
<dbReference type="PANTHER" id="PTHR43116">
    <property type="entry name" value="PEPTIDE CHAIN RELEASE FACTOR 2"/>
    <property type="match status" value="1"/>
</dbReference>
<evidence type="ECO:0000256" key="4">
    <source>
        <dbReference type="HAMAP-Rule" id="MF_00094"/>
    </source>
</evidence>
<dbReference type="Pfam" id="PF00472">
    <property type="entry name" value="RF-1"/>
    <property type="match status" value="1"/>
</dbReference>
<keyword evidence="3 4" id="KW-0648">Protein biosynthesis</keyword>
<evidence type="ECO:0000256" key="1">
    <source>
        <dbReference type="ARBA" id="ARBA00010835"/>
    </source>
</evidence>
<evidence type="ECO:0000256" key="5">
    <source>
        <dbReference type="NCBIfam" id="TIGR00020"/>
    </source>
</evidence>
<feature type="domain" description="Prokaryotic-type class I peptide chain release factors" evidence="7">
    <location>
        <begin position="238"/>
        <end position="254"/>
    </location>
</feature>
<dbReference type="Gene3D" id="1.20.58.410">
    <property type="entry name" value="Release factor"/>
    <property type="match status" value="1"/>
</dbReference>
<dbReference type="SUPFAM" id="SSF75620">
    <property type="entry name" value="Release factor"/>
    <property type="match status" value="1"/>
</dbReference>
<evidence type="ECO:0000256" key="6">
    <source>
        <dbReference type="SAM" id="Coils"/>
    </source>
</evidence>
<dbReference type="PANTHER" id="PTHR43116:SF3">
    <property type="entry name" value="CLASS I PEPTIDE CHAIN RELEASE FACTOR"/>
    <property type="match status" value="1"/>
</dbReference>
<keyword evidence="4" id="KW-0963">Cytoplasm</keyword>
<accession>A0ABY8WVJ0</accession>
<evidence type="ECO:0000313" key="8">
    <source>
        <dbReference type="EMBL" id="WIO45862.1"/>
    </source>
</evidence>
<comment type="PTM">
    <text evidence="4">Methylated by PrmC. Methylation increases the termination efficiency of RF2.</text>
</comment>
<dbReference type="PROSITE" id="PS00745">
    <property type="entry name" value="RF_PROK_I"/>
    <property type="match status" value="1"/>
</dbReference>
<feature type="coiled-coil region" evidence="6">
    <location>
        <begin position="267"/>
        <end position="294"/>
    </location>
</feature>
<organism evidence="8 9">
    <name type="scientific">Candidatus Southlakia epibionticum</name>
    <dbReference type="NCBI Taxonomy" id="3043284"/>
    <lineage>
        <taxon>Bacteria</taxon>
        <taxon>Candidatus Saccharimonadota</taxon>
        <taxon>Candidatus Saccharimonadia</taxon>
        <taxon>Candidatus Saccharimonadales</taxon>
        <taxon>Candidatus Saccharimonadaceae</taxon>
        <taxon>Candidatus Southlakia</taxon>
    </lineage>
</organism>
<dbReference type="Proteomes" id="UP001177295">
    <property type="component" value="Chromosome"/>
</dbReference>
<reference evidence="8 9" key="1">
    <citation type="journal article" date="2023" name="Cell">
        <title>Genetic manipulation of Patescibacteria provides mechanistic insights into microbial dark matter and the epibiotic lifestyle.</title>
        <authorList>
            <person name="Wang Y."/>
            <person name="Gallagher L.A."/>
            <person name="Andrade P.A."/>
            <person name="Liu A."/>
            <person name="Humphreys I.R."/>
            <person name="Turkarslan S."/>
            <person name="Cutler K.J."/>
            <person name="Arrieta-Ortiz M.L."/>
            <person name="Li Y."/>
            <person name="Radey M.C."/>
            <person name="McLean J.S."/>
            <person name="Cong Q."/>
            <person name="Baker D."/>
            <person name="Baliga N.S."/>
            <person name="Peterson S.B."/>
            <person name="Mougous J.D."/>
        </authorList>
    </citation>
    <scope>NUCLEOTIDE SEQUENCE [LARGE SCALE GENOMIC DNA]</scope>
    <source>
        <strain evidence="8 9">ML1</strain>
    </source>
</reference>
<dbReference type="RefSeq" id="WP_376754232.1">
    <property type="nucleotide sequence ID" value="NZ_CP124550.1"/>
</dbReference>
<dbReference type="InterPro" id="IPR045853">
    <property type="entry name" value="Pep_chain_release_fac_I_sf"/>
</dbReference>